<feature type="compositionally biased region" description="Basic and acidic residues" evidence="5">
    <location>
        <begin position="382"/>
        <end position="394"/>
    </location>
</feature>
<dbReference type="InterPro" id="IPR003000">
    <property type="entry name" value="Sirtuin"/>
</dbReference>
<dbReference type="RefSeq" id="XP_045965071.1">
    <property type="nucleotide sequence ID" value="XM_046109379.1"/>
</dbReference>
<sequence length="1050" mass="115367">MPTLQITPTSAELLQAVADTLGKAKKVVVVTGAGISTNSGIPDFRSEHGLYSLIQAQFDKAEASGAIEDEDTSSDADMNDRPIKRRRMSRTHNASRASSPPSNASESSVEESPIVAFPGLRSRKSFTCANHEPVTDLPRQRATGLPPVEANIKLSTTRITRSRASVMRPELPRHLTGASSESSGSNESTFSALDMSRSSTQTDISNMAASSDQVKYPAGSSTPTRPGQGAHFVSSPLSSPPPVLFDPYDRSDEPTDPSSDCSASEESDSEDDQGANFLSSQTSQARLRTMKGRDLFDCNIWSDPLKTSVFYRFATTLRQKVREVEPTTTHQFIARLRDIGKLSRVYTQNIDEIEKKIGLSTDLKVGAGNKRRKSAKQQQLAETEKGERDELDQFKEEDDSSGKDASQSSQATENGDMTKSRLSSAAEKGVECVFLHGSLQALRCFQCARLCDWDADDREALTMSGEQPECPHCAGATAARQEKGKRALGVGKLRPDIVLYGEEHPQSDLISPIVQHDLSIGPDLLLVLGTSLRVHGLKVMVREFAKAVHQKGGKVVFINFTKPSESIWGDIIDYWVQWDCDAWVDDLKERKPTLWMSPDAIVEYEKLKREGLAEKKREAASIKKRESMGEKKREISNETKRRPTVQILEDRPRPKETPVPVPIPFGFSILALQSEPKPEPKTKPKAKPDLEPEPELELKASTKSKEPAKNPQAERNDYNCGAYCMGRIAEAFYMVRGEKFDFFGYTAPTKPPAPTLPAVSNSGPARKPAVKVQKPRYSAPAILPTRQEPVPNTKRRRRPAVKESVLFDSLDKNKLKNAASELSSAQRPQTPHRVAELRGFQSHRGTNPDYLFSEFRVRSPGTLLPAFTGEPSVPAPARQLTEVASPAGTTSKAEREAGTYQPSATVSAAVKSNPRKRKPTAKAQNYVPSTPVPAARTRATSATTRLPIMDQENILPPFRVGKDLLAGPRLATMEPALNPSPPHSPLDQTPLASLSPNQRRFSLQHLQHPMMLSSPLITLTFTLRKSSTPSPSQQLEEEAAVALTGMRMCR</sequence>
<dbReference type="Proteomes" id="UP000758603">
    <property type="component" value="Unassembled WGS sequence"/>
</dbReference>
<feature type="region of interest" description="Disordered" evidence="5">
    <location>
        <begin position="615"/>
        <end position="717"/>
    </location>
</feature>
<reference evidence="7" key="1">
    <citation type="journal article" date="2021" name="Nat. Commun.">
        <title>Genetic determinants of endophytism in the Arabidopsis root mycobiome.</title>
        <authorList>
            <person name="Mesny F."/>
            <person name="Miyauchi S."/>
            <person name="Thiergart T."/>
            <person name="Pickel B."/>
            <person name="Atanasova L."/>
            <person name="Karlsson M."/>
            <person name="Huettel B."/>
            <person name="Barry K.W."/>
            <person name="Haridas S."/>
            <person name="Chen C."/>
            <person name="Bauer D."/>
            <person name="Andreopoulos W."/>
            <person name="Pangilinan J."/>
            <person name="LaButti K."/>
            <person name="Riley R."/>
            <person name="Lipzen A."/>
            <person name="Clum A."/>
            <person name="Drula E."/>
            <person name="Henrissat B."/>
            <person name="Kohler A."/>
            <person name="Grigoriev I.V."/>
            <person name="Martin F.M."/>
            <person name="Hacquard S."/>
        </authorList>
    </citation>
    <scope>NUCLEOTIDE SEQUENCE</scope>
    <source>
        <strain evidence="7">MPI-SDFR-AT-0073</strain>
    </source>
</reference>
<feature type="region of interest" description="Disordered" evidence="5">
    <location>
        <begin position="155"/>
        <end position="283"/>
    </location>
</feature>
<dbReference type="GO" id="GO:0005634">
    <property type="term" value="C:nucleus"/>
    <property type="evidence" value="ECO:0007669"/>
    <property type="project" value="TreeGrafter"/>
</dbReference>
<feature type="compositionally biased region" description="Basic and acidic residues" evidence="5">
    <location>
        <begin position="676"/>
        <end position="717"/>
    </location>
</feature>
<name>A0A9P8UYW8_9PEZI</name>
<keyword evidence="8" id="KW-1185">Reference proteome</keyword>
<evidence type="ECO:0000256" key="5">
    <source>
        <dbReference type="SAM" id="MobiDB-lite"/>
    </source>
</evidence>
<dbReference type="EMBL" id="JAGPXC010000001">
    <property type="protein sequence ID" value="KAH6660940.1"/>
    <property type="molecule type" value="Genomic_DNA"/>
</dbReference>
<proteinExistence type="inferred from homology"/>
<feature type="compositionally biased region" description="Polar residues" evidence="5">
    <location>
        <begin position="403"/>
        <end position="422"/>
    </location>
</feature>
<dbReference type="InterPro" id="IPR029035">
    <property type="entry name" value="DHS-like_NAD/FAD-binding_dom"/>
</dbReference>
<dbReference type="AlphaFoldDB" id="A0A9P8UYW8"/>
<feature type="region of interest" description="Disordered" evidence="5">
    <location>
        <begin position="755"/>
        <end position="775"/>
    </location>
</feature>
<feature type="region of interest" description="Disordered" evidence="5">
    <location>
        <begin position="883"/>
        <end position="928"/>
    </location>
</feature>
<dbReference type="GeneID" id="70138270"/>
<feature type="region of interest" description="Disordered" evidence="5">
    <location>
        <begin position="974"/>
        <end position="993"/>
    </location>
</feature>
<dbReference type="Pfam" id="PF02146">
    <property type="entry name" value="SIR2"/>
    <property type="match status" value="3"/>
</dbReference>
<accession>A0A9P8UYW8</accession>
<evidence type="ECO:0000256" key="4">
    <source>
        <dbReference type="PROSITE-ProRule" id="PRU00236"/>
    </source>
</evidence>
<evidence type="ECO:0000256" key="2">
    <source>
        <dbReference type="ARBA" id="ARBA00022679"/>
    </source>
</evidence>
<feature type="compositionally biased region" description="Acidic residues" evidence="5">
    <location>
        <begin position="263"/>
        <end position="273"/>
    </location>
</feature>
<evidence type="ECO:0000256" key="3">
    <source>
        <dbReference type="ARBA" id="ARBA00023027"/>
    </source>
</evidence>
<dbReference type="PANTHER" id="PTHR11085:SF8">
    <property type="entry name" value="NAD-DEPENDENT HISTONE DEACETYLASE HST3"/>
    <property type="match status" value="1"/>
</dbReference>
<feature type="region of interest" description="Disordered" evidence="5">
    <location>
        <begin position="64"/>
        <end position="112"/>
    </location>
</feature>
<keyword evidence="3" id="KW-0520">NAD</keyword>
<feature type="compositionally biased region" description="Polar residues" evidence="5">
    <location>
        <begin position="196"/>
        <end position="225"/>
    </location>
</feature>
<dbReference type="GO" id="GO:0017136">
    <property type="term" value="F:histone deacetylase activity, NAD-dependent"/>
    <property type="evidence" value="ECO:0007669"/>
    <property type="project" value="TreeGrafter"/>
</dbReference>
<comment type="similarity">
    <text evidence="1">Belongs to the sirtuin family. Class I subfamily.</text>
</comment>
<dbReference type="PANTHER" id="PTHR11085">
    <property type="entry name" value="NAD-DEPENDENT PROTEIN DEACYLASE SIRTUIN-5, MITOCHONDRIAL-RELATED"/>
    <property type="match status" value="1"/>
</dbReference>
<organism evidence="7 8">
    <name type="scientific">Truncatella angustata</name>
    <dbReference type="NCBI Taxonomy" id="152316"/>
    <lineage>
        <taxon>Eukaryota</taxon>
        <taxon>Fungi</taxon>
        <taxon>Dikarya</taxon>
        <taxon>Ascomycota</taxon>
        <taxon>Pezizomycotina</taxon>
        <taxon>Sordariomycetes</taxon>
        <taxon>Xylariomycetidae</taxon>
        <taxon>Amphisphaeriales</taxon>
        <taxon>Sporocadaceae</taxon>
        <taxon>Truncatella</taxon>
    </lineage>
</organism>
<comment type="caution">
    <text evidence="4">Lacks conserved residue(s) required for the propagation of feature annotation.</text>
</comment>
<feature type="region of interest" description="Disordered" evidence="5">
    <location>
        <begin position="367"/>
        <end position="422"/>
    </location>
</feature>
<dbReference type="SUPFAM" id="SSF52467">
    <property type="entry name" value="DHS-like NAD/FAD-binding domain"/>
    <property type="match status" value="1"/>
</dbReference>
<evidence type="ECO:0000313" key="7">
    <source>
        <dbReference type="EMBL" id="KAH6660940.1"/>
    </source>
</evidence>
<dbReference type="GO" id="GO:0070403">
    <property type="term" value="F:NAD+ binding"/>
    <property type="evidence" value="ECO:0007669"/>
    <property type="project" value="InterPro"/>
</dbReference>
<dbReference type="PROSITE" id="PS50305">
    <property type="entry name" value="SIRTUIN"/>
    <property type="match status" value="1"/>
</dbReference>
<dbReference type="Gene3D" id="3.40.50.1220">
    <property type="entry name" value="TPP-binding domain"/>
    <property type="match status" value="2"/>
</dbReference>
<keyword evidence="2" id="KW-0808">Transferase</keyword>
<dbReference type="InterPro" id="IPR050134">
    <property type="entry name" value="NAD-dep_sirtuin_deacylases"/>
</dbReference>
<feature type="region of interest" description="Disordered" evidence="5">
    <location>
        <begin position="786"/>
        <end position="805"/>
    </location>
</feature>
<gene>
    <name evidence="7" type="ORF">BKA67DRAFT_70580</name>
</gene>
<feature type="compositionally biased region" description="Low complexity" evidence="5">
    <location>
        <begin position="94"/>
        <end position="112"/>
    </location>
</feature>
<feature type="compositionally biased region" description="Basic and acidic residues" evidence="5">
    <location>
        <begin position="615"/>
        <end position="641"/>
    </location>
</feature>
<protein>
    <recommendedName>
        <fullName evidence="6">Deacetylase sirtuin-type domain-containing protein</fullName>
    </recommendedName>
</protein>
<evidence type="ECO:0000259" key="6">
    <source>
        <dbReference type="PROSITE" id="PS50305"/>
    </source>
</evidence>
<dbReference type="OrthoDB" id="2919105at2759"/>
<feature type="domain" description="Deacetylase sirtuin-type" evidence="6">
    <location>
        <begin position="7"/>
        <end position="608"/>
    </location>
</feature>
<evidence type="ECO:0000313" key="8">
    <source>
        <dbReference type="Proteomes" id="UP000758603"/>
    </source>
</evidence>
<evidence type="ECO:0000256" key="1">
    <source>
        <dbReference type="ARBA" id="ARBA00006924"/>
    </source>
</evidence>
<feature type="compositionally biased region" description="Low complexity" evidence="5">
    <location>
        <begin position="176"/>
        <end position="192"/>
    </location>
</feature>
<dbReference type="InterPro" id="IPR026590">
    <property type="entry name" value="Ssirtuin_cat_dom"/>
</dbReference>
<comment type="caution">
    <text evidence="7">The sequence shown here is derived from an EMBL/GenBank/DDBJ whole genome shotgun (WGS) entry which is preliminary data.</text>
</comment>